<name>A0A7M4DGL7_9MICO</name>
<evidence type="ECO:0000256" key="2">
    <source>
        <dbReference type="ARBA" id="ARBA00022649"/>
    </source>
</evidence>
<dbReference type="EMBL" id="CACRYJ010000017">
    <property type="protein sequence ID" value="VZO36060.1"/>
    <property type="molecule type" value="Genomic_DNA"/>
</dbReference>
<protein>
    <submittedName>
        <fullName evidence="8">YcfA-like protein</fullName>
    </submittedName>
</protein>
<evidence type="ECO:0000313" key="8">
    <source>
        <dbReference type="EMBL" id="VZO36060.1"/>
    </source>
</evidence>
<dbReference type="InterPro" id="IPR012933">
    <property type="entry name" value="HicA_mRNA_interferase"/>
</dbReference>
<dbReference type="SUPFAM" id="SSF54786">
    <property type="entry name" value="YcfA/nrd intein domain"/>
    <property type="match status" value="1"/>
</dbReference>
<keyword evidence="6" id="KW-0694">RNA-binding</keyword>
<gene>
    <name evidence="8" type="ORF">HALOF300_01264</name>
</gene>
<dbReference type="AlphaFoldDB" id="A0A7M4DGL7"/>
<evidence type="ECO:0000256" key="4">
    <source>
        <dbReference type="ARBA" id="ARBA00022759"/>
    </source>
</evidence>
<dbReference type="GO" id="GO:0003729">
    <property type="term" value="F:mRNA binding"/>
    <property type="evidence" value="ECO:0007669"/>
    <property type="project" value="InterPro"/>
</dbReference>
<evidence type="ECO:0000256" key="5">
    <source>
        <dbReference type="ARBA" id="ARBA00022801"/>
    </source>
</evidence>
<dbReference type="Proteomes" id="UP000419743">
    <property type="component" value="Unassembled WGS sequence"/>
</dbReference>
<proteinExistence type="inferred from homology"/>
<evidence type="ECO:0000256" key="7">
    <source>
        <dbReference type="ARBA" id="ARBA00023016"/>
    </source>
</evidence>
<keyword evidence="2" id="KW-1277">Toxin-antitoxin system</keyword>
<dbReference type="GO" id="GO:0004519">
    <property type="term" value="F:endonuclease activity"/>
    <property type="evidence" value="ECO:0007669"/>
    <property type="project" value="UniProtKB-KW"/>
</dbReference>
<evidence type="ECO:0000256" key="1">
    <source>
        <dbReference type="ARBA" id="ARBA00006620"/>
    </source>
</evidence>
<sequence length="63" mass="7102">MKRAHLMKQLRRHAKALGCEMVLTEGSSHTKVVIGEARTVVPRHREINELTATAILRQMGVLK</sequence>
<keyword evidence="5" id="KW-0378">Hydrolase</keyword>
<keyword evidence="4" id="KW-0255">Endonuclease</keyword>
<dbReference type="InterPro" id="IPR038570">
    <property type="entry name" value="HicA_sf"/>
</dbReference>
<reference evidence="8 9" key="1">
    <citation type="submission" date="2019-11" db="EMBL/GenBank/DDBJ databases">
        <authorList>
            <person name="Criscuolo A."/>
        </authorList>
    </citation>
    <scope>NUCLEOTIDE SEQUENCE [LARGE SCALE GENOMIC DNA]</scope>
    <source>
        <strain evidence="8">CIP111667</strain>
    </source>
</reference>
<keyword evidence="7" id="KW-0346">Stress response</keyword>
<evidence type="ECO:0000313" key="9">
    <source>
        <dbReference type="Proteomes" id="UP000419743"/>
    </source>
</evidence>
<dbReference type="Gene3D" id="3.30.920.30">
    <property type="entry name" value="Hypothetical protein"/>
    <property type="match status" value="1"/>
</dbReference>
<keyword evidence="9" id="KW-1185">Reference proteome</keyword>
<comment type="caution">
    <text evidence="8">The sequence shown here is derived from an EMBL/GenBank/DDBJ whole genome shotgun (WGS) entry which is preliminary data.</text>
</comment>
<comment type="similarity">
    <text evidence="1">Belongs to the HicA mRNA interferase family.</text>
</comment>
<accession>A0A7M4DGL7</accession>
<evidence type="ECO:0000256" key="6">
    <source>
        <dbReference type="ARBA" id="ARBA00022884"/>
    </source>
</evidence>
<dbReference type="RefSeq" id="WP_156740085.1">
    <property type="nucleotide sequence ID" value="NZ_CACRYJ010000017.1"/>
</dbReference>
<evidence type="ECO:0000256" key="3">
    <source>
        <dbReference type="ARBA" id="ARBA00022722"/>
    </source>
</evidence>
<dbReference type="Pfam" id="PF07927">
    <property type="entry name" value="HicA_toxin"/>
    <property type="match status" value="1"/>
</dbReference>
<organism evidence="8 9">
    <name type="scientific">Occultella aeris</name>
    <dbReference type="NCBI Taxonomy" id="2761496"/>
    <lineage>
        <taxon>Bacteria</taxon>
        <taxon>Bacillati</taxon>
        <taxon>Actinomycetota</taxon>
        <taxon>Actinomycetes</taxon>
        <taxon>Micrococcales</taxon>
        <taxon>Ruaniaceae</taxon>
        <taxon>Occultella</taxon>
    </lineage>
</organism>
<keyword evidence="3" id="KW-0540">Nuclease</keyword>
<dbReference type="GO" id="GO:0016787">
    <property type="term" value="F:hydrolase activity"/>
    <property type="evidence" value="ECO:0007669"/>
    <property type="project" value="UniProtKB-KW"/>
</dbReference>